<reference evidence="5" key="1">
    <citation type="submission" date="2017-09" db="EMBL/GenBank/DDBJ databases">
        <title>Metaegenomics of thermophilic ammonia-oxidizing enrichment culture.</title>
        <authorList>
            <person name="Kato S."/>
            <person name="Suzuki K."/>
        </authorList>
    </citation>
    <scope>NUCLEOTIDE SEQUENCE [LARGE SCALE GENOMIC DNA]</scope>
</reference>
<comment type="caution">
    <text evidence="4">The sequence shown here is derived from an EMBL/GenBank/DDBJ whole genome shotgun (WGS) entry which is preliminary data.</text>
</comment>
<dbReference type="SUPFAM" id="SSF52821">
    <property type="entry name" value="Rhodanese/Cell cycle control phosphatase"/>
    <property type="match status" value="2"/>
</dbReference>
<dbReference type="InterPro" id="IPR036873">
    <property type="entry name" value="Rhodanese-like_dom_sf"/>
</dbReference>
<feature type="domain" description="Rhodanese" evidence="3">
    <location>
        <begin position="161"/>
        <end position="281"/>
    </location>
</feature>
<proteinExistence type="predicted"/>
<dbReference type="InterPro" id="IPR001763">
    <property type="entry name" value="Rhodanese-like_dom"/>
</dbReference>
<dbReference type="Gene3D" id="3.40.250.10">
    <property type="entry name" value="Rhodanese-like domain"/>
    <property type="match status" value="2"/>
</dbReference>
<dbReference type="InterPro" id="IPR051126">
    <property type="entry name" value="Thiosulfate_sulfurtransferase"/>
</dbReference>
<evidence type="ECO:0000313" key="5">
    <source>
        <dbReference type="Proteomes" id="UP000236173"/>
    </source>
</evidence>
<feature type="domain" description="Rhodanese" evidence="3">
    <location>
        <begin position="21"/>
        <end position="130"/>
    </location>
</feature>
<name>A0A2H5XCC0_9BACT</name>
<organism evidence="4 5">
    <name type="scientific">Candidatus Fervidibacter japonicus</name>
    <dbReference type="NCBI Taxonomy" id="2035412"/>
    <lineage>
        <taxon>Bacteria</taxon>
        <taxon>Candidatus Fervidibacterota</taxon>
        <taxon>Candidatus Fervidibacter</taxon>
    </lineage>
</organism>
<dbReference type="SMART" id="SM00450">
    <property type="entry name" value="RHOD"/>
    <property type="match status" value="2"/>
</dbReference>
<accession>A0A2H5XCC0</accession>
<dbReference type="Pfam" id="PF00581">
    <property type="entry name" value="Rhodanese"/>
    <property type="match status" value="2"/>
</dbReference>
<evidence type="ECO:0000259" key="3">
    <source>
        <dbReference type="PROSITE" id="PS50206"/>
    </source>
</evidence>
<evidence type="ECO:0000313" key="4">
    <source>
        <dbReference type="EMBL" id="GBC98832.1"/>
    </source>
</evidence>
<dbReference type="PANTHER" id="PTHR43855:SF1">
    <property type="entry name" value="THIOSULFATE SULFURTRANSFERASE"/>
    <property type="match status" value="1"/>
</dbReference>
<dbReference type="PANTHER" id="PTHR43855">
    <property type="entry name" value="THIOSULFATE SULFURTRANSFERASE"/>
    <property type="match status" value="1"/>
</dbReference>
<evidence type="ECO:0000256" key="1">
    <source>
        <dbReference type="ARBA" id="ARBA00022737"/>
    </source>
</evidence>
<dbReference type="InterPro" id="IPR001307">
    <property type="entry name" value="Thiosulphate_STrfase_CS"/>
</dbReference>
<keyword evidence="1" id="KW-0677">Repeat</keyword>
<evidence type="ECO:0000256" key="2">
    <source>
        <dbReference type="RuleBase" id="RU000507"/>
    </source>
</evidence>
<keyword evidence="2 4" id="KW-0808">Transferase</keyword>
<dbReference type="GO" id="GO:0004792">
    <property type="term" value="F:thiosulfate-cyanide sulfurtransferase activity"/>
    <property type="evidence" value="ECO:0007669"/>
    <property type="project" value="InterPro"/>
</dbReference>
<dbReference type="AlphaFoldDB" id="A0A2H5XCC0"/>
<dbReference type="CDD" id="cd01449">
    <property type="entry name" value="TST_Repeat_2"/>
    <property type="match status" value="1"/>
</dbReference>
<gene>
    <name evidence="4" type="primary">cysA_2</name>
    <name evidence="4" type="ORF">HRbin17_01348</name>
</gene>
<protein>
    <recommendedName>
        <fullName evidence="2">Sulfurtransferase</fullName>
    </recommendedName>
</protein>
<dbReference type="PROSITE" id="PS50206">
    <property type="entry name" value="RHODANESE_3"/>
    <property type="match status" value="2"/>
</dbReference>
<dbReference type="CDD" id="cd01448">
    <property type="entry name" value="TST_Repeat_1"/>
    <property type="match status" value="1"/>
</dbReference>
<dbReference type="EMBL" id="BEHT01000016">
    <property type="protein sequence ID" value="GBC98832.1"/>
    <property type="molecule type" value="Genomic_DNA"/>
</dbReference>
<dbReference type="PROSITE" id="PS00683">
    <property type="entry name" value="RHODANESE_2"/>
    <property type="match status" value="1"/>
</dbReference>
<dbReference type="Proteomes" id="UP000236173">
    <property type="component" value="Unassembled WGS sequence"/>
</dbReference>
<sequence>MADYARPDVLVTTEWVAQHLGDPDIRIVEVDVDTSAYEEGHIPGAVGWNWQKDLWDPLRRDIVSKEAFEELCSRSGISNDTTVVLYGDNNNWFAAWAFWQFRIYGHEESKLKLMNGGRKKWIEEGRPLTKEVPQYPRTTYKAKDPDYSIRAFYEEVVQAIQAGAVKLVDVRSPQEYVGELLAPPGLPEGVPVRGGHIPSAVNIPWAQAVNEDGTFKSYEELRQLYESKGITPDKPVIAYCRIGERSSHTWFVLKYLLGYPVVKNYDGSWSEWANRVGAPAKVGPEP</sequence>